<dbReference type="Proteomes" id="UP001249851">
    <property type="component" value="Unassembled WGS sequence"/>
</dbReference>
<proteinExistence type="predicted"/>
<dbReference type="GO" id="GO:0004725">
    <property type="term" value="F:protein tyrosine phosphatase activity"/>
    <property type="evidence" value="ECO:0007669"/>
    <property type="project" value="InterPro"/>
</dbReference>
<dbReference type="PROSITE" id="PS50055">
    <property type="entry name" value="TYR_PHOSPHATASE_PTP"/>
    <property type="match status" value="1"/>
</dbReference>
<dbReference type="InterPro" id="IPR016130">
    <property type="entry name" value="Tyr_Pase_AS"/>
</dbReference>
<dbReference type="PANTHER" id="PTHR45706">
    <property type="entry name" value="TYROSINE-PROTEIN PHOSPHATASE"/>
    <property type="match status" value="1"/>
</dbReference>
<reference evidence="3" key="1">
    <citation type="journal article" date="2023" name="G3 (Bethesda)">
        <title>Whole genome assembly and annotation of the endangered Caribbean coral Acropora cervicornis.</title>
        <authorList>
            <person name="Selwyn J.D."/>
            <person name="Vollmer S.V."/>
        </authorList>
    </citation>
    <scope>NUCLEOTIDE SEQUENCE</scope>
    <source>
        <strain evidence="3">K2</strain>
    </source>
</reference>
<dbReference type="InterPro" id="IPR000387">
    <property type="entry name" value="Tyr_Pase_dom"/>
</dbReference>
<dbReference type="PROSITE" id="PS50056">
    <property type="entry name" value="TYR_PHOSPHATASE_2"/>
    <property type="match status" value="1"/>
</dbReference>
<dbReference type="SMART" id="SM00404">
    <property type="entry name" value="PTPc_motif"/>
    <property type="match status" value="1"/>
</dbReference>
<gene>
    <name evidence="3" type="ORF">P5673_011448</name>
</gene>
<protein>
    <submittedName>
        <fullName evidence="3">Tyrosine-protein phosphatase non-receptor type 4</fullName>
    </submittedName>
</protein>
<evidence type="ECO:0000313" key="4">
    <source>
        <dbReference type="Proteomes" id="UP001249851"/>
    </source>
</evidence>
<sequence length="114" mass="13024">MEYLSTAHLDKYGNVVLKLSFRLVVIFLLPDVPDDSTDFLEFIHIVRHYREGTKTPSVLHCSAGVGRTGVFIFMETVFNMIEGAEPIFPLEVVRRMRDQRCSLIQTPVCSCFIV</sequence>
<dbReference type="InterPro" id="IPR003595">
    <property type="entry name" value="Tyr_Pase_cat"/>
</dbReference>
<dbReference type="SUPFAM" id="SSF52799">
    <property type="entry name" value="(Phosphotyrosine protein) phosphatases II"/>
    <property type="match status" value="1"/>
</dbReference>
<evidence type="ECO:0000313" key="3">
    <source>
        <dbReference type="EMBL" id="KAK2564764.1"/>
    </source>
</evidence>
<accession>A0AAD9QNT7</accession>
<feature type="domain" description="Tyrosine-protein phosphatase" evidence="1">
    <location>
        <begin position="31"/>
        <end position="114"/>
    </location>
</feature>
<keyword evidence="4" id="KW-1185">Reference proteome</keyword>
<comment type="caution">
    <text evidence="3">The sequence shown here is derived from an EMBL/GenBank/DDBJ whole genome shotgun (WGS) entry which is preliminary data.</text>
</comment>
<dbReference type="EMBL" id="JARQWQ010000021">
    <property type="protein sequence ID" value="KAK2564764.1"/>
    <property type="molecule type" value="Genomic_DNA"/>
</dbReference>
<dbReference type="PROSITE" id="PS00383">
    <property type="entry name" value="TYR_PHOSPHATASE_1"/>
    <property type="match status" value="1"/>
</dbReference>
<feature type="domain" description="Tyrosine specific protein phosphatases" evidence="2">
    <location>
        <begin position="40"/>
        <end position="107"/>
    </location>
</feature>
<dbReference type="Gene3D" id="3.90.190.10">
    <property type="entry name" value="Protein tyrosine phosphatase superfamily"/>
    <property type="match status" value="1"/>
</dbReference>
<organism evidence="3 4">
    <name type="scientific">Acropora cervicornis</name>
    <name type="common">Staghorn coral</name>
    <dbReference type="NCBI Taxonomy" id="6130"/>
    <lineage>
        <taxon>Eukaryota</taxon>
        <taxon>Metazoa</taxon>
        <taxon>Cnidaria</taxon>
        <taxon>Anthozoa</taxon>
        <taxon>Hexacorallia</taxon>
        <taxon>Scleractinia</taxon>
        <taxon>Astrocoeniina</taxon>
        <taxon>Acroporidae</taxon>
        <taxon>Acropora</taxon>
    </lineage>
</organism>
<reference evidence="3" key="2">
    <citation type="journal article" date="2023" name="Science">
        <title>Genomic signatures of disease resistance in endangered staghorn corals.</title>
        <authorList>
            <person name="Vollmer S.V."/>
            <person name="Selwyn J.D."/>
            <person name="Despard B.A."/>
            <person name="Roesel C.L."/>
        </authorList>
    </citation>
    <scope>NUCLEOTIDE SEQUENCE</scope>
    <source>
        <strain evidence="3">K2</strain>
    </source>
</reference>
<dbReference type="InterPro" id="IPR000242">
    <property type="entry name" value="PTP_cat"/>
</dbReference>
<dbReference type="PANTHER" id="PTHR45706:SF4">
    <property type="entry name" value="TYROSINE-PROTEIN PHOSPHATASE"/>
    <property type="match status" value="1"/>
</dbReference>
<dbReference type="InterPro" id="IPR029021">
    <property type="entry name" value="Prot-tyrosine_phosphatase-like"/>
</dbReference>
<evidence type="ECO:0000259" key="2">
    <source>
        <dbReference type="PROSITE" id="PS50056"/>
    </source>
</evidence>
<dbReference type="AlphaFoldDB" id="A0AAD9QNT7"/>
<name>A0AAD9QNT7_ACRCE</name>
<dbReference type="Pfam" id="PF00102">
    <property type="entry name" value="Y_phosphatase"/>
    <property type="match status" value="1"/>
</dbReference>
<evidence type="ECO:0000259" key="1">
    <source>
        <dbReference type="PROSITE" id="PS50055"/>
    </source>
</evidence>
<dbReference type="PRINTS" id="PR00700">
    <property type="entry name" value="PRTYPHPHTASE"/>
</dbReference>